<evidence type="ECO:0000313" key="2">
    <source>
        <dbReference type="Proteomes" id="UP001165960"/>
    </source>
</evidence>
<protein>
    <submittedName>
        <fullName evidence="1">Uncharacterized protein</fullName>
    </submittedName>
</protein>
<dbReference type="Proteomes" id="UP001165960">
    <property type="component" value="Unassembled WGS sequence"/>
</dbReference>
<sequence>MPQPVQSQFYLVIAPGSDPNTIHQATLFMPRPFQTGDGVGVGLVAIPLGEEQLTELMTRLAEAQSQQEAQKAHPASKKIISGLPHRHVTLENVPDQQCIVCLEDWEADQEALEMPCGHIYHNDCLLPWLERANTCPCCRYPLYTEDEEFNKKVKAYISSRNSSHKSHSVCCVMKSIGLCEAEEPDSAVSLSCGHSFHECCFKTSLRSTGQGLGQIEIRCPYCRANSRINNSL</sequence>
<keyword evidence="2" id="KW-1185">Reference proteome</keyword>
<accession>A0ACC2TB26</accession>
<proteinExistence type="predicted"/>
<comment type="caution">
    <text evidence="1">The sequence shown here is derived from an EMBL/GenBank/DDBJ whole genome shotgun (WGS) entry which is preliminary data.</text>
</comment>
<dbReference type="EMBL" id="QTSX02003112">
    <property type="protein sequence ID" value="KAJ9071761.1"/>
    <property type="molecule type" value="Genomic_DNA"/>
</dbReference>
<reference evidence="1" key="1">
    <citation type="submission" date="2022-04" db="EMBL/GenBank/DDBJ databases">
        <title>Genome of the entomopathogenic fungus Entomophthora muscae.</title>
        <authorList>
            <person name="Elya C."/>
            <person name="Lovett B.R."/>
            <person name="Lee E."/>
            <person name="Macias A.M."/>
            <person name="Hajek A.E."/>
            <person name="De Bivort B.L."/>
            <person name="Kasson M.T."/>
            <person name="De Fine Licht H.H."/>
            <person name="Stajich J.E."/>
        </authorList>
    </citation>
    <scope>NUCLEOTIDE SEQUENCE</scope>
    <source>
        <strain evidence="1">Berkeley</strain>
    </source>
</reference>
<organism evidence="1 2">
    <name type="scientific">Entomophthora muscae</name>
    <dbReference type="NCBI Taxonomy" id="34485"/>
    <lineage>
        <taxon>Eukaryota</taxon>
        <taxon>Fungi</taxon>
        <taxon>Fungi incertae sedis</taxon>
        <taxon>Zoopagomycota</taxon>
        <taxon>Entomophthoromycotina</taxon>
        <taxon>Entomophthoromycetes</taxon>
        <taxon>Entomophthorales</taxon>
        <taxon>Entomophthoraceae</taxon>
        <taxon>Entomophthora</taxon>
    </lineage>
</organism>
<evidence type="ECO:0000313" key="1">
    <source>
        <dbReference type="EMBL" id="KAJ9071761.1"/>
    </source>
</evidence>
<gene>
    <name evidence="1" type="ORF">DSO57_1033816</name>
</gene>
<name>A0ACC2TB26_9FUNG</name>